<gene>
    <name evidence="1" type="ORF">FHS82_003870</name>
</gene>
<protein>
    <submittedName>
        <fullName evidence="1">Protein required for attachment to host cells</fullName>
    </submittedName>
</protein>
<accession>A0ABX0V4G7</accession>
<evidence type="ECO:0000313" key="1">
    <source>
        <dbReference type="EMBL" id="NIJ60007.1"/>
    </source>
</evidence>
<dbReference type="Proteomes" id="UP001429580">
    <property type="component" value="Unassembled WGS sequence"/>
</dbReference>
<organism evidence="1 2">
    <name type="scientific">Pseudochelatococcus lubricantis</name>
    <dbReference type="NCBI Taxonomy" id="1538102"/>
    <lineage>
        <taxon>Bacteria</taxon>
        <taxon>Pseudomonadati</taxon>
        <taxon>Pseudomonadota</taxon>
        <taxon>Alphaproteobacteria</taxon>
        <taxon>Hyphomicrobiales</taxon>
        <taxon>Chelatococcaceae</taxon>
        <taxon>Pseudochelatococcus</taxon>
    </lineage>
</organism>
<keyword evidence="2" id="KW-1185">Reference proteome</keyword>
<name>A0ABX0V4G7_9HYPH</name>
<dbReference type="Pfam" id="PF10116">
    <property type="entry name" value="Host_attach"/>
    <property type="match status" value="1"/>
</dbReference>
<dbReference type="EMBL" id="JAASQI010000012">
    <property type="protein sequence ID" value="NIJ60007.1"/>
    <property type="molecule type" value="Genomic_DNA"/>
</dbReference>
<proteinExistence type="predicted"/>
<comment type="caution">
    <text evidence="1">The sequence shown here is derived from an EMBL/GenBank/DDBJ whole genome shotgun (WGS) entry which is preliminary data.</text>
</comment>
<evidence type="ECO:0000313" key="2">
    <source>
        <dbReference type="Proteomes" id="UP001429580"/>
    </source>
</evidence>
<dbReference type="RefSeq" id="WP_166955959.1">
    <property type="nucleotide sequence ID" value="NZ_JAASQI010000012.1"/>
</dbReference>
<sequence length="155" mass="17452">MRAEKTWVLVADGARARIVRDLGTSLEAGERPEDLVFEIDHKQLREIMADKPGRAFSSHGVRRSAMEYTSDPVQEQEAAFAATLLEELERRHAAHEFDKLAIIAEPRLLGVIRRILPAALRETVVNEISKDLTKLPNRELREAIAELGIGRPRPV</sequence>
<reference evidence="1 2" key="1">
    <citation type="submission" date="2020-03" db="EMBL/GenBank/DDBJ databases">
        <title>Genomic Encyclopedia of Type Strains, Phase IV (KMG-IV): sequencing the most valuable type-strain genomes for metagenomic binning, comparative biology and taxonomic classification.</title>
        <authorList>
            <person name="Goeker M."/>
        </authorList>
    </citation>
    <scope>NUCLEOTIDE SEQUENCE [LARGE SCALE GENOMIC DNA]</scope>
    <source>
        <strain evidence="1 2">DSM 103870</strain>
    </source>
</reference>
<dbReference type="InterPro" id="IPR019291">
    <property type="entry name" value="Host_attachment_protein"/>
</dbReference>